<dbReference type="GO" id="GO:0005886">
    <property type="term" value="C:plasma membrane"/>
    <property type="evidence" value="ECO:0007669"/>
    <property type="project" value="UniProtKB-SubCell"/>
</dbReference>
<dbReference type="PROSITE" id="PS01069">
    <property type="entry name" value="DAGK_PROKAR"/>
    <property type="match status" value="1"/>
</dbReference>
<dbReference type="RefSeq" id="WP_162356400.1">
    <property type="nucleotide sequence ID" value="NZ_CP048209.1"/>
</dbReference>
<evidence type="ECO:0000313" key="20">
    <source>
        <dbReference type="EMBL" id="QHT60297.1"/>
    </source>
</evidence>
<evidence type="ECO:0000256" key="19">
    <source>
        <dbReference type="SAM" id="Phobius"/>
    </source>
</evidence>
<dbReference type="Proteomes" id="UP000476064">
    <property type="component" value="Chromosome"/>
</dbReference>
<keyword evidence="5" id="KW-0808">Transferase</keyword>
<dbReference type="CDD" id="cd14265">
    <property type="entry name" value="UDPK_IM_like"/>
    <property type="match status" value="1"/>
</dbReference>
<reference evidence="20 21" key="1">
    <citation type="submission" date="2020-01" db="EMBL/GenBank/DDBJ databases">
        <title>Paenibacillus sp. nov., isolated from tomato rhizosphere.</title>
        <authorList>
            <person name="Weon H.-Y."/>
            <person name="Lee S.A."/>
        </authorList>
    </citation>
    <scope>NUCLEOTIDE SEQUENCE [LARGE SCALE GENOMIC DNA]</scope>
    <source>
        <strain evidence="20 21">12200R-189</strain>
    </source>
</reference>
<keyword evidence="3" id="KW-1003">Cell membrane</keyword>
<feature type="transmembrane region" description="Helical" evidence="19">
    <location>
        <begin position="91"/>
        <end position="111"/>
    </location>
</feature>
<feature type="binding site" evidence="16">
    <location>
        <position position="3"/>
    </location>
    <ligand>
        <name>substrate</name>
    </ligand>
</feature>
<evidence type="ECO:0000256" key="9">
    <source>
        <dbReference type="ARBA" id="ARBA00022840"/>
    </source>
</evidence>
<keyword evidence="7 17" id="KW-0547">Nucleotide-binding</keyword>
<keyword evidence="6 19" id="KW-0812">Transmembrane</keyword>
<evidence type="ECO:0000256" key="3">
    <source>
        <dbReference type="ARBA" id="ARBA00022475"/>
    </source>
</evidence>
<proteinExistence type="inferred from homology"/>
<evidence type="ECO:0000256" key="8">
    <source>
        <dbReference type="ARBA" id="ARBA00022777"/>
    </source>
</evidence>
<keyword evidence="21" id="KW-1185">Reference proteome</keyword>
<evidence type="ECO:0000256" key="16">
    <source>
        <dbReference type="PIRSR" id="PIRSR600829-2"/>
    </source>
</evidence>
<evidence type="ECO:0000256" key="11">
    <source>
        <dbReference type="ARBA" id="ARBA00023098"/>
    </source>
</evidence>
<organism evidence="20 21">
    <name type="scientific">Paenibacillus lycopersici</name>
    <dbReference type="NCBI Taxonomy" id="2704462"/>
    <lineage>
        <taxon>Bacteria</taxon>
        <taxon>Bacillati</taxon>
        <taxon>Bacillota</taxon>
        <taxon>Bacilli</taxon>
        <taxon>Bacillales</taxon>
        <taxon>Paenibacillaceae</taxon>
        <taxon>Paenibacillus</taxon>
    </lineage>
</organism>
<keyword evidence="9 17" id="KW-0067">ATP-binding</keyword>
<gene>
    <name evidence="20" type="ORF">GXP70_10335</name>
</gene>
<evidence type="ECO:0000256" key="14">
    <source>
        <dbReference type="ARBA" id="ARBA00023264"/>
    </source>
</evidence>
<evidence type="ECO:0000256" key="6">
    <source>
        <dbReference type="ARBA" id="ARBA00022692"/>
    </source>
</evidence>
<evidence type="ECO:0000256" key="12">
    <source>
        <dbReference type="ARBA" id="ARBA00023136"/>
    </source>
</evidence>
<evidence type="ECO:0000256" key="18">
    <source>
        <dbReference type="PIRSR" id="PIRSR600829-4"/>
    </source>
</evidence>
<comment type="subcellular location">
    <subcellularLocation>
        <location evidence="1">Cell membrane</location>
        <topology evidence="1">Multi-pass membrane protein</topology>
    </subcellularLocation>
</comment>
<keyword evidence="18" id="KW-0479">Metal-binding</keyword>
<keyword evidence="14" id="KW-1208">Phospholipid metabolism</keyword>
<dbReference type="EMBL" id="CP048209">
    <property type="protein sequence ID" value="QHT60297.1"/>
    <property type="molecule type" value="Genomic_DNA"/>
</dbReference>
<dbReference type="Gene3D" id="1.10.287.3610">
    <property type="match status" value="1"/>
</dbReference>
<dbReference type="Pfam" id="PF01219">
    <property type="entry name" value="DAGK_prokar"/>
    <property type="match status" value="1"/>
</dbReference>
<keyword evidence="13" id="KW-0594">Phospholipid biosynthesis</keyword>
<protein>
    <submittedName>
        <fullName evidence="20">Diacylglycerol kinase family protein</fullName>
    </submittedName>
</protein>
<dbReference type="AlphaFoldDB" id="A0A6C0FTX3"/>
<evidence type="ECO:0000256" key="7">
    <source>
        <dbReference type="ARBA" id="ARBA00022741"/>
    </source>
</evidence>
<dbReference type="GO" id="GO:0005524">
    <property type="term" value="F:ATP binding"/>
    <property type="evidence" value="ECO:0007669"/>
    <property type="project" value="UniProtKB-KW"/>
</dbReference>
<keyword evidence="11" id="KW-0443">Lipid metabolism</keyword>
<comment type="similarity">
    <text evidence="2">Belongs to the bacterial diacylglycerol kinase family.</text>
</comment>
<dbReference type="InterPro" id="IPR036945">
    <property type="entry name" value="DAGK_sf"/>
</dbReference>
<feature type="binding site" evidence="17">
    <location>
        <position position="3"/>
    </location>
    <ligand>
        <name>ATP</name>
        <dbReference type="ChEBI" id="CHEBI:30616"/>
    </ligand>
</feature>
<dbReference type="GO" id="GO:0008654">
    <property type="term" value="P:phospholipid biosynthetic process"/>
    <property type="evidence" value="ECO:0007669"/>
    <property type="project" value="UniProtKB-KW"/>
</dbReference>
<keyword evidence="18" id="KW-0460">Magnesium</keyword>
<feature type="binding site" evidence="17">
    <location>
        <begin position="88"/>
        <end position="89"/>
    </location>
    <ligand>
        <name>ATP</name>
        <dbReference type="ChEBI" id="CHEBI:30616"/>
    </ligand>
</feature>
<evidence type="ECO:0000256" key="13">
    <source>
        <dbReference type="ARBA" id="ARBA00023209"/>
    </source>
</evidence>
<evidence type="ECO:0000313" key="21">
    <source>
        <dbReference type="Proteomes" id="UP000476064"/>
    </source>
</evidence>
<name>A0A6C0FTX3_9BACL</name>
<evidence type="ECO:0000256" key="5">
    <source>
        <dbReference type="ARBA" id="ARBA00022679"/>
    </source>
</evidence>
<evidence type="ECO:0000256" key="17">
    <source>
        <dbReference type="PIRSR" id="PIRSR600829-3"/>
    </source>
</evidence>
<keyword evidence="4" id="KW-0444">Lipid biosynthesis</keyword>
<feature type="binding site" evidence="18">
    <location>
        <position position="70"/>
    </location>
    <ligand>
        <name>a divalent metal cation</name>
        <dbReference type="ChEBI" id="CHEBI:60240"/>
    </ligand>
</feature>
<dbReference type="PANTHER" id="PTHR34299:SF1">
    <property type="entry name" value="DIACYLGLYCEROL KINASE"/>
    <property type="match status" value="1"/>
</dbReference>
<evidence type="ECO:0000256" key="2">
    <source>
        <dbReference type="ARBA" id="ARBA00005967"/>
    </source>
</evidence>
<keyword evidence="8 20" id="KW-0418">Kinase</keyword>
<dbReference type="GO" id="GO:0016301">
    <property type="term" value="F:kinase activity"/>
    <property type="evidence" value="ECO:0007669"/>
    <property type="project" value="UniProtKB-KW"/>
</dbReference>
<feature type="transmembrane region" description="Helical" evidence="19">
    <location>
        <begin position="27"/>
        <end position="44"/>
    </location>
</feature>
<dbReference type="InterPro" id="IPR033717">
    <property type="entry name" value="UDPK"/>
</dbReference>
<feature type="active site" description="Proton acceptor" evidence="15">
    <location>
        <position position="63"/>
    </location>
</feature>
<evidence type="ECO:0000256" key="1">
    <source>
        <dbReference type="ARBA" id="ARBA00004651"/>
    </source>
</evidence>
<keyword evidence="10 19" id="KW-1133">Transmembrane helix</keyword>
<keyword evidence="12 19" id="KW-0472">Membrane</keyword>
<dbReference type="GO" id="GO:0046872">
    <property type="term" value="F:metal ion binding"/>
    <property type="evidence" value="ECO:0007669"/>
    <property type="project" value="UniProtKB-KW"/>
</dbReference>
<dbReference type="KEGG" id="plyc:GXP70_10335"/>
<evidence type="ECO:0000256" key="15">
    <source>
        <dbReference type="PIRSR" id="PIRSR600829-1"/>
    </source>
</evidence>
<dbReference type="InterPro" id="IPR000829">
    <property type="entry name" value="DAGK"/>
</dbReference>
<dbReference type="PANTHER" id="PTHR34299">
    <property type="entry name" value="DIACYLGLYCEROL KINASE"/>
    <property type="match status" value="1"/>
</dbReference>
<evidence type="ECO:0000256" key="4">
    <source>
        <dbReference type="ARBA" id="ARBA00022516"/>
    </source>
</evidence>
<feature type="binding site" evidence="16">
    <location>
        <position position="63"/>
    </location>
    <ligand>
        <name>substrate</name>
    </ligand>
</feature>
<feature type="binding site" evidence="17">
    <location>
        <position position="70"/>
    </location>
    <ligand>
        <name>ATP</name>
        <dbReference type="ChEBI" id="CHEBI:30616"/>
    </ligand>
</feature>
<comment type="cofactor">
    <cofactor evidence="18">
        <name>Mg(2+)</name>
        <dbReference type="ChEBI" id="CHEBI:18420"/>
    </cofactor>
    <text evidence="18">Mn(2+), Zn(2+), Cd(2+) and Co(2+) support activity to lesser extents.</text>
</comment>
<sequence length="116" mass="12066">MRRFLRSVAFAWGGIRSASGSQANMKIHLAAAVLVNAAGLLLGLSRAEWLAVIIVQGMVLAAELMNTAVEHVVDLASPQPHPLAKAAKDTAAGAVLVTAIAAAIVGLIVFWPHVRP</sequence>
<evidence type="ECO:0000256" key="10">
    <source>
        <dbReference type="ARBA" id="ARBA00022989"/>
    </source>
</evidence>
<accession>A0A6C0FTX3</accession>